<dbReference type="InterPro" id="IPR008266">
    <property type="entry name" value="Tyr_kinase_AS"/>
</dbReference>
<dbReference type="EC" id="2.7.11.1" evidence="1"/>
<evidence type="ECO:0000256" key="9">
    <source>
        <dbReference type="SAM" id="MobiDB-lite"/>
    </source>
</evidence>
<reference evidence="11" key="1">
    <citation type="journal article" date="2015" name="Antonie Van Leeuwenhoek">
        <title>Comparative 16S rRNA signatures and multilocus sequence analysis for the genus Salinicola and description of Salinicola acroporae sp. nov., isolated from coral Acropora digitifera.</title>
        <authorList>
            <person name="Lepcha R.T."/>
            <person name="Poddar A."/>
            <person name="Schumann P."/>
            <person name="Das S.K."/>
        </authorList>
    </citation>
    <scope>NUCLEOTIDE SEQUENCE</scope>
    <source>
        <strain evidence="11">S4-41</strain>
    </source>
</reference>
<dbReference type="Gene3D" id="1.10.510.10">
    <property type="entry name" value="Transferase(Phosphotransferase) domain 1"/>
    <property type="match status" value="1"/>
</dbReference>
<evidence type="ECO:0000313" key="11">
    <source>
        <dbReference type="EMBL" id="MDH4573547.1"/>
    </source>
</evidence>
<dbReference type="PROSITE" id="PS00109">
    <property type="entry name" value="PROTEIN_KINASE_TYR"/>
    <property type="match status" value="1"/>
</dbReference>
<gene>
    <name evidence="11" type="ORF">CUR86_14630</name>
</gene>
<dbReference type="Pfam" id="PF01163">
    <property type="entry name" value="RIO1"/>
    <property type="match status" value="1"/>
</dbReference>
<dbReference type="PANTHER" id="PTHR48011">
    <property type="entry name" value="CCR4-NOT TRANSCRIPTIONAL COMPLEX SUBUNIT CAF120-RELATED"/>
    <property type="match status" value="1"/>
</dbReference>
<comment type="catalytic activity">
    <reaction evidence="8">
        <text>L-seryl-[protein] + ATP = O-phospho-L-seryl-[protein] + ADP + H(+)</text>
        <dbReference type="Rhea" id="RHEA:17989"/>
        <dbReference type="Rhea" id="RHEA-COMP:9863"/>
        <dbReference type="Rhea" id="RHEA-COMP:11604"/>
        <dbReference type="ChEBI" id="CHEBI:15378"/>
        <dbReference type="ChEBI" id="CHEBI:29999"/>
        <dbReference type="ChEBI" id="CHEBI:30616"/>
        <dbReference type="ChEBI" id="CHEBI:83421"/>
        <dbReference type="ChEBI" id="CHEBI:456216"/>
        <dbReference type="EC" id="2.7.11.1"/>
    </reaction>
</comment>
<dbReference type="RefSeq" id="WP_110717797.1">
    <property type="nucleotide sequence ID" value="NZ_PGFS01000001.1"/>
</dbReference>
<evidence type="ECO:0000256" key="5">
    <source>
        <dbReference type="ARBA" id="ARBA00022777"/>
    </source>
</evidence>
<keyword evidence="12" id="KW-1185">Reference proteome</keyword>
<evidence type="ECO:0000256" key="7">
    <source>
        <dbReference type="ARBA" id="ARBA00047899"/>
    </source>
</evidence>
<dbReference type="GO" id="GO:0016301">
    <property type="term" value="F:kinase activity"/>
    <property type="evidence" value="ECO:0007669"/>
    <property type="project" value="UniProtKB-KW"/>
</dbReference>
<dbReference type="PANTHER" id="PTHR48011:SF4">
    <property type="entry name" value="MITOGEN-ACTIVATED PROTEIN KINASE KINASE KINASE 19"/>
    <property type="match status" value="1"/>
</dbReference>
<reference evidence="11" key="2">
    <citation type="submission" date="2017-11" db="EMBL/GenBank/DDBJ databases">
        <authorList>
            <person name="Das S.K."/>
        </authorList>
    </citation>
    <scope>NUCLEOTIDE SEQUENCE</scope>
    <source>
        <strain evidence="11">S4-41</strain>
    </source>
</reference>
<feature type="compositionally biased region" description="Pro residues" evidence="9">
    <location>
        <begin position="23"/>
        <end position="37"/>
    </location>
</feature>
<evidence type="ECO:0000256" key="6">
    <source>
        <dbReference type="ARBA" id="ARBA00022840"/>
    </source>
</evidence>
<dbReference type="Proteomes" id="UP001162135">
    <property type="component" value="Unassembled WGS sequence"/>
</dbReference>
<keyword evidence="5 11" id="KW-0418">Kinase</keyword>
<comment type="caution">
    <text evidence="11">The sequence shown here is derived from an EMBL/GenBank/DDBJ whole genome shotgun (WGS) entry which is preliminary data.</text>
</comment>
<dbReference type="EMBL" id="PGFS01000001">
    <property type="protein sequence ID" value="MDH4573547.1"/>
    <property type="molecule type" value="Genomic_DNA"/>
</dbReference>
<keyword evidence="6" id="KW-0067">ATP-binding</keyword>
<keyword evidence="2" id="KW-0723">Serine/threonine-protein kinase</keyword>
<dbReference type="InterPro" id="IPR011009">
    <property type="entry name" value="Kinase-like_dom_sf"/>
</dbReference>
<evidence type="ECO:0000256" key="3">
    <source>
        <dbReference type="ARBA" id="ARBA00022679"/>
    </source>
</evidence>
<sequence length="251" mass="27621">MNSAPDPATATPVTAPDADGSSTPPPRALPLPAPAPIRPTTLQRGTGLLKADVYLDIHAGEPVIRKDYSRYAGSWQAIPARLLLHHEARILERLRHWPHAPKVVGQVGKLSLLLEYVPGELLSDAADPANPAVFVQLMAALAALHRSSIVHNDVRGSNIIMSRGRVVLIDFAAALYLPGGRLLRFLLRPLQRSDIAGGLKFKTRLTGEALTPKEARLRRKPTWMKGLQHIWKRRLLPHLKRRLASTDRGSQ</sequence>
<accession>A0ABT6I760</accession>
<comment type="catalytic activity">
    <reaction evidence="7">
        <text>L-threonyl-[protein] + ATP = O-phospho-L-threonyl-[protein] + ADP + H(+)</text>
        <dbReference type="Rhea" id="RHEA:46608"/>
        <dbReference type="Rhea" id="RHEA-COMP:11060"/>
        <dbReference type="Rhea" id="RHEA-COMP:11605"/>
        <dbReference type="ChEBI" id="CHEBI:15378"/>
        <dbReference type="ChEBI" id="CHEBI:30013"/>
        <dbReference type="ChEBI" id="CHEBI:30616"/>
        <dbReference type="ChEBI" id="CHEBI:61977"/>
        <dbReference type="ChEBI" id="CHEBI:456216"/>
        <dbReference type="EC" id="2.7.11.1"/>
    </reaction>
</comment>
<proteinExistence type="predicted"/>
<protein>
    <recommendedName>
        <fullName evidence="1">non-specific serine/threonine protein kinase</fullName>
        <ecNumber evidence="1">2.7.11.1</ecNumber>
    </recommendedName>
</protein>
<dbReference type="InterPro" id="IPR052751">
    <property type="entry name" value="Plant_MAPKKK"/>
</dbReference>
<evidence type="ECO:0000256" key="2">
    <source>
        <dbReference type="ARBA" id="ARBA00022527"/>
    </source>
</evidence>
<evidence type="ECO:0000256" key="8">
    <source>
        <dbReference type="ARBA" id="ARBA00048679"/>
    </source>
</evidence>
<dbReference type="SUPFAM" id="SSF56112">
    <property type="entry name" value="Protein kinase-like (PK-like)"/>
    <property type="match status" value="1"/>
</dbReference>
<feature type="region of interest" description="Disordered" evidence="9">
    <location>
        <begin position="1"/>
        <end position="37"/>
    </location>
</feature>
<keyword evidence="3" id="KW-0808">Transferase</keyword>
<feature type="domain" description="RIO-type" evidence="10">
    <location>
        <begin position="72"/>
        <end position="178"/>
    </location>
</feature>
<keyword evidence="4" id="KW-0547">Nucleotide-binding</keyword>
<dbReference type="InterPro" id="IPR018934">
    <property type="entry name" value="RIO_dom"/>
</dbReference>
<evidence type="ECO:0000259" key="10">
    <source>
        <dbReference type="Pfam" id="PF01163"/>
    </source>
</evidence>
<feature type="compositionally biased region" description="Low complexity" evidence="9">
    <location>
        <begin position="1"/>
        <end position="19"/>
    </location>
</feature>
<organism evidence="11 12">
    <name type="scientific">Salinicola acroporae</name>
    <dbReference type="NCBI Taxonomy" id="1541440"/>
    <lineage>
        <taxon>Bacteria</taxon>
        <taxon>Pseudomonadati</taxon>
        <taxon>Pseudomonadota</taxon>
        <taxon>Gammaproteobacteria</taxon>
        <taxon>Oceanospirillales</taxon>
        <taxon>Halomonadaceae</taxon>
        <taxon>Salinicola</taxon>
    </lineage>
</organism>
<evidence type="ECO:0000256" key="1">
    <source>
        <dbReference type="ARBA" id="ARBA00012513"/>
    </source>
</evidence>
<evidence type="ECO:0000256" key="4">
    <source>
        <dbReference type="ARBA" id="ARBA00022741"/>
    </source>
</evidence>
<evidence type="ECO:0000313" key="12">
    <source>
        <dbReference type="Proteomes" id="UP001162135"/>
    </source>
</evidence>
<name>A0ABT6I760_9GAMM</name>